<keyword evidence="1" id="KW-0175">Coiled coil</keyword>
<evidence type="ECO:0000259" key="2">
    <source>
        <dbReference type="PROSITE" id="PS50144"/>
    </source>
</evidence>
<name>A0A9Q0L0W9_9MAGN</name>
<dbReference type="InterPro" id="IPR050804">
    <property type="entry name" value="MCC"/>
</dbReference>
<dbReference type="EMBL" id="JAMYWD010000002">
    <property type="protein sequence ID" value="KAJ4980011.1"/>
    <property type="molecule type" value="Genomic_DNA"/>
</dbReference>
<dbReference type="SUPFAM" id="SSF49599">
    <property type="entry name" value="TRAF domain-like"/>
    <property type="match status" value="1"/>
</dbReference>
<dbReference type="PANTHER" id="PTHR46236">
    <property type="entry name" value="TRAF-LIKE SUPERFAMILY PROTEIN"/>
    <property type="match status" value="1"/>
</dbReference>
<feature type="domain" description="MATH" evidence="2">
    <location>
        <begin position="58"/>
        <end position="130"/>
    </location>
</feature>
<sequence>MQIQQWWRVDWRAQCSSSFKIPLYTYRLHRWIRNQQEDDDPQPMEVVSVGSVVEYSPSSRFKWTIENFSRLNNMTHYSGIFSVDGYKWRILIYPKGIILAVINKIHSEDTVRKGIIVQHLLFLLSAGWIK</sequence>
<evidence type="ECO:0000313" key="4">
    <source>
        <dbReference type="Proteomes" id="UP001141806"/>
    </source>
</evidence>
<evidence type="ECO:0000256" key="1">
    <source>
        <dbReference type="ARBA" id="ARBA00023054"/>
    </source>
</evidence>
<dbReference type="PROSITE" id="PS50144">
    <property type="entry name" value="MATH"/>
    <property type="match status" value="1"/>
</dbReference>
<dbReference type="AlphaFoldDB" id="A0A9Q0L0W9"/>
<comment type="caution">
    <text evidence="3">The sequence shown here is derived from an EMBL/GenBank/DDBJ whole genome shotgun (WGS) entry which is preliminary data.</text>
</comment>
<dbReference type="PANTHER" id="PTHR46236:SF35">
    <property type="entry name" value="MATH DOMAIN-CONTAINING PROTEIN"/>
    <property type="match status" value="1"/>
</dbReference>
<proteinExistence type="predicted"/>
<dbReference type="InterPro" id="IPR008974">
    <property type="entry name" value="TRAF-like"/>
</dbReference>
<dbReference type="Proteomes" id="UP001141806">
    <property type="component" value="Unassembled WGS sequence"/>
</dbReference>
<dbReference type="Pfam" id="PF22486">
    <property type="entry name" value="MATH_2"/>
    <property type="match status" value="1"/>
</dbReference>
<dbReference type="InterPro" id="IPR002083">
    <property type="entry name" value="MATH/TRAF_dom"/>
</dbReference>
<keyword evidence="4" id="KW-1185">Reference proteome</keyword>
<dbReference type="Gene3D" id="2.60.210.10">
    <property type="entry name" value="Apoptosis, Tumor Necrosis Factor Receptor Associated Protein 2, Chain A"/>
    <property type="match status" value="1"/>
</dbReference>
<gene>
    <name evidence="3" type="ORF">NE237_010791</name>
</gene>
<reference evidence="3" key="1">
    <citation type="journal article" date="2023" name="Plant J.">
        <title>The genome of the king protea, Protea cynaroides.</title>
        <authorList>
            <person name="Chang J."/>
            <person name="Duong T.A."/>
            <person name="Schoeman C."/>
            <person name="Ma X."/>
            <person name="Roodt D."/>
            <person name="Barker N."/>
            <person name="Li Z."/>
            <person name="Van de Peer Y."/>
            <person name="Mizrachi E."/>
        </authorList>
    </citation>
    <scope>NUCLEOTIDE SEQUENCE</scope>
    <source>
        <tissue evidence="3">Young leaves</tissue>
    </source>
</reference>
<protein>
    <recommendedName>
        <fullName evidence="2">MATH domain-containing protein</fullName>
    </recommendedName>
</protein>
<accession>A0A9Q0L0W9</accession>
<organism evidence="3 4">
    <name type="scientific">Protea cynaroides</name>
    <dbReference type="NCBI Taxonomy" id="273540"/>
    <lineage>
        <taxon>Eukaryota</taxon>
        <taxon>Viridiplantae</taxon>
        <taxon>Streptophyta</taxon>
        <taxon>Embryophyta</taxon>
        <taxon>Tracheophyta</taxon>
        <taxon>Spermatophyta</taxon>
        <taxon>Magnoliopsida</taxon>
        <taxon>Proteales</taxon>
        <taxon>Proteaceae</taxon>
        <taxon>Protea</taxon>
    </lineage>
</organism>
<evidence type="ECO:0000313" key="3">
    <source>
        <dbReference type="EMBL" id="KAJ4980011.1"/>
    </source>
</evidence>
<dbReference type="CDD" id="cd00121">
    <property type="entry name" value="MATH"/>
    <property type="match status" value="1"/>
</dbReference>
<dbReference type="OrthoDB" id="289038at2759"/>